<dbReference type="Gene3D" id="2.40.260.10">
    <property type="entry name" value="Sortase"/>
    <property type="match status" value="1"/>
</dbReference>
<evidence type="ECO:0000313" key="4">
    <source>
        <dbReference type="EMBL" id="MBS4214357.1"/>
    </source>
</evidence>
<reference evidence="4" key="1">
    <citation type="submission" date="2021-05" db="EMBL/GenBank/DDBJ databases">
        <title>Novel Bacillus species.</title>
        <authorList>
            <person name="Liu G."/>
        </authorList>
    </citation>
    <scope>NUCLEOTIDE SEQUENCE</scope>
    <source>
        <strain evidence="4">FJAT-49825</strain>
    </source>
</reference>
<gene>
    <name evidence="4" type="ORF">KHA99_18060</name>
</gene>
<dbReference type="CDD" id="cd05828">
    <property type="entry name" value="Sortase_D_1"/>
    <property type="match status" value="1"/>
</dbReference>
<feature type="active site" description="Acyl-thioester intermediate" evidence="2">
    <location>
        <position position="176"/>
    </location>
</feature>
<dbReference type="AlphaFoldDB" id="A0A942U7H8"/>
<feature type="active site" description="Proton donor/acceptor" evidence="2">
    <location>
        <position position="121"/>
    </location>
</feature>
<keyword evidence="5" id="KW-1185">Reference proteome</keyword>
<keyword evidence="3" id="KW-0812">Transmembrane</keyword>
<organism evidence="4 5">
    <name type="scientific">Neobacillus rhizophilus</name>
    <dbReference type="NCBI Taxonomy" id="2833579"/>
    <lineage>
        <taxon>Bacteria</taxon>
        <taxon>Bacillati</taxon>
        <taxon>Bacillota</taxon>
        <taxon>Bacilli</taxon>
        <taxon>Bacillales</taxon>
        <taxon>Bacillaceae</taxon>
        <taxon>Neobacillus</taxon>
    </lineage>
</organism>
<evidence type="ECO:0000256" key="1">
    <source>
        <dbReference type="ARBA" id="ARBA00022801"/>
    </source>
</evidence>
<evidence type="ECO:0000313" key="5">
    <source>
        <dbReference type="Proteomes" id="UP000679749"/>
    </source>
</evidence>
<protein>
    <submittedName>
        <fullName evidence="4">Class D sortase</fullName>
    </submittedName>
</protein>
<comment type="caution">
    <text evidence="4">The sequence shown here is derived from an EMBL/GenBank/DDBJ whole genome shotgun (WGS) entry which is preliminary data.</text>
</comment>
<dbReference type="Proteomes" id="UP000679749">
    <property type="component" value="Unassembled WGS sequence"/>
</dbReference>
<dbReference type="InterPro" id="IPR041999">
    <property type="entry name" value="Sortase_D_1"/>
</dbReference>
<keyword evidence="1" id="KW-0378">Hydrolase</keyword>
<keyword evidence="3" id="KW-1133">Transmembrane helix</keyword>
<dbReference type="RefSeq" id="WP_213118829.1">
    <property type="nucleotide sequence ID" value="NZ_JAGYPF010000003.1"/>
</dbReference>
<accession>A0A942U7H8</accession>
<dbReference type="InterPro" id="IPR005754">
    <property type="entry name" value="Sortase"/>
</dbReference>
<dbReference type="NCBIfam" id="TIGR01076">
    <property type="entry name" value="sortase_fam"/>
    <property type="match status" value="1"/>
</dbReference>
<dbReference type="SUPFAM" id="SSF63817">
    <property type="entry name" value="Sortase"/>
    <property type="match status" value="1"/>
</dbReference>
<dbReference type="GO" id="GO:0016787">
    <property type="term" value="F:hydrolase activity"/>
    <property type="evidence" value="ECO:0007669"/>
    <property type="project" value="UniProtKB-KW"/>
</dbReference>
<dbReference type="EMBL" id="JAGYPF010000003">
    <property type="protein sequence ID" value="MBS4214357.1"/>
    <property type="molecule type" value="Genomic_DNA"/>
</dbReference>
<dbReference type="InterPro" id="IPR023365">
    <property type="entry name" value="Sortase_dom-sf"/>
</dbReference>
<evidence type="ECO:0000256" key="3">
    <source>
        <dbReference type="SAM" id="Phobius"/>
    </source>
</evidence>
<dbReference type="Pfam" id="PF04203">
    <property type="entry name" value="Sortase"/>
    <property type="match status" value="1"/>
</dbReference>
<sequence>MKSKKFWLGSLLAAIGLCLLISIPLYFIQSHASKTKLLKDYNKQEQALTSDFATDYQLPPKPINRKNQKDDDLIGKLVIPKISLEVPIVEGTDQKALKKGAGHLTTSVAAGENGTSVIAAHNTTFFHHIGELALKDTVQVDTLSGTKTFEVYETKVVKTGDPIYNTVTPSLVLETCYPFDVGTETPYRYLVFTKVIN</sequence>
<keyword evidence="3" id="KW-0472">Membrane</keyword>
<feature type="transmembrane region" description="Helical" evidence="3">
    <location>
        <begin position="6"/>
        <end position="28"/>
    </location>
</feature>
<proteinExistence type="predicted"/>
<evidence type="ECO:0000256" key="2">
    <source>
        <dbReference type="PIRSR" id="PIRSR605754-1"/>
    </source>
</evidence>
<name>A0A942U7H8_9BACI</name>